<keyword evidence="1" id="KW-0732">Signal</keyword>
<feature type="chain" id="PRO_5044779873" evidence="1">
    <location>
        <begin position="26"/>
        <end position="134"/>
    </location>
</feature>
<accession>A0ABD6F484</accession>
<sequence>MLTGVAVRFFLVVRLVALASDSSDTFDSYSILKGIDEKEDGGILAGIIADFMSDSQVQLVVDLDLFKSLFVDTAHRLEYGVRSGDESYAQQLIELLKPLKVSLTTEFCLLAYCTCVDLMLNLMLGSEGLNFIDF</sequence>
<evidence type="ECO:0000256" key="1">
    <source>
        <dbReference type="SAM" id="SignalP"/>
    </source>
</evidence>
<feature type="signal peptide" evidence="1">
    <location>
        <begin position="1"/>
        <end position="25"/>
    </location>
</feature>
<comment type="caution">
    <text evidence="2">The sequence shown here is derived from an EMBL/GenBank/DDBJ whole genome shotgun (WGS) entry which is preliminary data.</text>
</comment>
<evidence type="ECO:0000313" key="2">
    <source>
        <dbReference type="EMBL" id="MFH4984887.1"/>
    </source>
</evidence>
<dbReference type="Proteomes" id="UP001608902">
    <property type="component" value="Unassembled WGS sequence"/>
</dbReference>
<keyword evidence="3" id="KW-1185">Reference proteome</keyword>
<name>A0ABD6F484_9BILA</name>
<protein>
    <submittedName>
        <fullName evidence="2">Uncharacterized protein</fullName>
    </submittedName>
</protein>
<gene>
    <name evidence="2" type="ORF">AB6A40_011596</name>
</gene>
<organism evidence="2 3">
    <name type="scientific">Gnathostoma spinigerum</name>
    <dbReference type="NCBI Taxonomy" id="75299"/>
    <lineage>
        <taxon>Eukaryota</taxon>
        <taxon>Metazoa</taxon>
        <taxon>Ecdysozoa</taxon>
        <taxon>Nematoda</taxon>
        <taxon>Chromadorea</taxon>
        <taxon>Rhabditida</taxon>
        <taxon>Spirurina</taxon>
        <taxon>Gnathostomatomorpha</taxon>
        <taxon>Gnathostomatoidea</taxon>
        <taxon>Gnathostomatidae</taxon>
        <taxon>Gnathostoma</taxon>
    </lineage>
</organism>
<evidence type="ECO:0000313" key="3">
    <source>
        <dbReference type="Proteomes" id="UP001608902"/>
    </source>
</evidence>
<dbReference type="EMBL" id="JBGFUD010022849">
    <property type="protein sequence ID" value="MFH4984887.1"/>
    <property type="molecule type" value="Genomic_DNA"/>
</dbReference>
<reference evidence="2 3" key="1">
    <citation type="submission" date="2024-08" db="EMBL/GenBank/DDBJ databases">
        <title>Gnathostoma spinigerum genome.</title>
        <authorList>
            <person name="Gonzalez-Bertolin B."/>
            <person name="Monzon S."/>
            <person name="Zaballos A."/>
            <person name="Jimenez P."/>
            <person name="Dekumyoy P."/>
            <person name="Varona S."/>
            <person name="Cuesta I."/>
            <person name="Sumanam S."/>
            <person name="Adisakwattana P."/>
            <person name="Gasser R.B."/>
            <person name="Hernandez-Gonzalez A."/>
            <person name="Young N.D."/>
            <person name="Perteguer M.J."/>
        </authorList>
    </citation>
    <scope>NUCLEOTIDE SEQUENCE [LARGE SCALE GENOMIC DNA]</scope>
    <source>
        <strain evidence="2">AL3</strain>
        <tissue evidence="2">Liver</tissue>
    </source>
</reference>
<dbReference type="AlphaFoldDB" id="A0ABD6F484"/>
<proteinExistence type="predicted"/>